<keyword evidence="3" id="KW-0489">Methyltransferase</keyword>
<dbReference type="Proteomes" id="UP001292079">
    <property type="component" value="Unassembled WGS sequence"/>
</dbReference>
<comment type="caution">
    <text evidence="17">The sequence shown here is derived from an EMBL/GenBank/DDBJ whole genome shotgun (WGS) entry which is preliminary data.</text>
</comment>
<comment type="subunit">
    <text evidence="10">Heterodimer; heterodimerization with TRMT112 is required for S-adenosyl-L-methionine-binding.</text>
</comment>
<evidence type="ECO:0000256" key="3">
    <source>
        <dbReference type="ARBA" id="ARBA00022603"/>
    </source>
</evidence>
<dbReference type="GO" id="GO:0005634">
    <property type="term" value="C:nucleus"/>
    <property type="evidence" value="ECO:0007669"/>
    <property type="project" value="UniProtKB-SubCell"/>
</dbReference>
<dbReference type="SUPFAM" id="SSF53335">
    <property type="entry name" value="S-adenosyl-L-methionine-dependent methyltransferases"/>
    <property type="match status" value="1"/>
</dbReference>
<dbReference type="GO" id="GO:0036009">
    <property type="term" value="F:protein-glutamine N-methyltransferase activity"/>
    <property type="evidence" value="ECO:0007669"/>
    <property type="project" value="UniProtKB-ARBA"/>
</dbReference>
<evidence type="ECO:0000256" key="7">
    <source>
        <dbReference type="ARBA" id="ARBA00048619"/>
    </source>
</evidence>
<evidence type="ECO:0000256" key="11">
    <source>
        <dbReference type="ARBA" id="ARBA00075330"/>
    </source>
</evidence>
<evidence type="ECO:0000313" key="18">
    <source>
        <dbReference type="Proteomes" id="UP001292079"/>
    </source>
</evidence>
<evidence type="ECO:0000256" key="8">
    <source>
        <dbReference type="ARBA" id="ARBA00050903"/>
    </source>
</evidence>
<gene>
    <name evidence="17" type="ORF">MN116_005938</name>
</gene>
<evidence type="ECO:0000313" key="17">
    <source>
        <dbReference type="EMBL" id="KAK4470377.1"/>
    </source>
</evidence>
<keyword evidence="18" id="KW-1185">Reference proteome</keyword>
<reference evidence="17" key="1">
    <citation type="submission" date="2022-04" db="EMBL/GenBank/DDBJ databases">
        <authorList>
            <person name="Xu L."/>
            <person name="Lv Z."/>
        </authorList>
    </citation>
    <scope>NUCLEOTIDE SEQUENCE</scope>
    <source>
        <strain evidence="17">LV_2022a</strain>
    </source>
</reference>
<reference evidence="17" key="2">
    <citation type="journal article" date="2023" name="Infect Dis Poverty">
        <title>Chromosome-scale genome of the human blood fluke Schistosoma mekongi and its implications for public health.</title>
        <authorList>
            <person name="Zhou M."/>
            <person name="Xu L."/>
            <person name="Xu D."/>
            <person name="Chen W."/>
            <person name="Khan J."/>
            <person name="Hu Y."/>
            <person name="Huang H."/>
            <person name="Wei H."/>
            <person name="Zhang Y."/>
            <person name="Chusongsang P."/>
            <person name="Tanasarnprasert K."/>
            <person name="Hu X."/>
            <person name="Limpanont Y."/>
            <person name="Lv Z."/>
        </authorList>
    </citation>
    <scope>NUCLEOTIDE SEQUENCE</scope>
    <source>
        <strain evidence="17">LV_2022a</strain>
    </source>
</reference>
<sequence>MTTPVTSCISGPEFSEVYLPSEDSYLFLDALEADYEFLSELRPSLTLEVGSGSGVISAFLCSSIQKPLFHICTDISLTACHASLRVLNVNVPSTSVAYDVINCSLATPLLSRLYHSVDLIMFNPPYVPTTLDEYKAASSTIVASWSGGPLGRKVIDPFLDQAYNLLSPNGCIYLLLSKDNCPDEVHLIMQKLSGGKLHAKEILHRRAHNEFLTVFRYS</sequence>
<evidence type="ECO:0000256" key="12">
    <source>
        <dbReference type="ARBA" id="ARBA00076540"/>
    </source>
</evidence>
<dbReference type="EMBL" id="JALJAT010000004">
    <property type="protein sequence ID" value="KAK4470377.1"/>
    <property type="molecule type" value="Genomic_DNA"/>
</dbReference>
<dbReference type="InterPro" id="IPR029063">
    <property type="entry name" value="SAM-dependent_MTases_sf"/>
</dbReference>
<dbReference type="FunFam" id="3.40.50.150:FF:000077">
    <property type="entry name" value="HemK methyltransferase family member 2"/>
    <property type="match status" value="1"/>
</dbReference>
<keyword evidence="6" id="KW-0539">Nucleus</keyword>
<evidence type="ECO:0000256" key="14">
    <source>
        <dbReference type="ARBA" id="ARBA00083337"/>
    </source>
</evidence>
<organism evidence="17 18">
    <name type="scientific">Schistosoma mekongi</name>
    <name type="common">Parasitic worm</name>
    <dbReference type="NCBI Taxonomy" id="38744"/>
    <lineage>
        <taxon>Eukaryota</taxon>
        <taxon>Metazoa</taxon>
        <taxon>Spiralia</taxon>
        <taxon>Lophotrochozoa</taxon>
        <taxon>Platyhelminthes</taxon>
        <taxon>Trematoda</taxon>
        <taxon>Digenea</taxon>
        <taxon>Strigeidida</taxon>
        <taxon>Schistosomatoidea</taxon>
        <taxon>Schistosomatidae</taxon>
        <taxon>Schistosoma</taxon>
    </lineage>
</organism>
<evidence type="ECO:0000256" key="6">
    <source>
        <dbReference type="ARBA" id="ARBA00023242"/>
    </source>
</evidence>
<dbReference type="GO" id="GO:0035657">
    <property type="term" value="C:eRF1 methyltransferase complex"/>
    <property type="evidence" value="ECO:0007669"/>
    <property type="project" value="TreeGrafter"/>
</dbReference>
<evidence type="ECO:0000256" key="9">
    <source>
        <dbReference type="ARBA" id="ARBA00053180"/>
    </source>
</evidence>
<evidence type="ECO:0000256" key="2">
    <source>
        <dbReference type="ARBA" id="ARBA00006149"/>
    </source>
</evidence>
<evidence type="ECO:0000256" key="5">
    <source>
        <dbReference type="ARBA" id="ARBA00022691"/>
    </source>
</evidence>
<evidence type="ECO:0000256" key="4">
    <source>
        <dbReference type="ARBA" id="ARBA00022679"/>
    </source>
</evidence>
<comment type="function">
    <text evidence="9">Methyltransferase that can methylate proteins and, to a lower extent, arsenic. Catalytic subunit of a heterodimer with TRMT112, which monomethylates 'Lys-12' of histone H4 (H4K12me1), a modification present at the promoters of numerous genes encoding cell cycle regulators. Catalytic subunit of a heterodimer with TRMT112, which catalyzes N5-methylation of Glu residue of proteins with a Gly-Gln-Xaa-Xaa-Xaa-Arg motif. Methylates ETF1 on 'Gln-185'; ETF1 needs to be complexed to ERF3 in its GTP-bound form to be efficiently methylated. May also play a role in the modulation of arsenic-induced toxicity by mediating the conversion of monomethylarsonous acid (3+) into the less toxic dimethylarsonic acid. It however only plays a limited role in arsenic metabolism compared with AS3MT.</text>
</comment>
<evidence type="ECO:0000256" key="15">
    <source>
        <dbReference type="ARBA" id="ARBA00093624"/>
    </source>
</evidence>
<dbReference type="InterPro" id="IPR052190">
    <property type="entry name" value="Euk-Arch_PrmC-MTase"/>
</dbReference>
<dbReference type="Gene3D" id="3.40.50.150">
    <property type="entry name" value="Vaccinia Virus protein VP39"/>
    <property type="match status" value="1"/>
</dbReference>
<evidence type="ECO:0000256" key="13">
    <source>
        <dbReference type="ARBA" id="ARBA00080992"/>
    </source>
</evidence>
<comment type="catalytic activity">
    <reaction evidence="8">
        <text>methylarsonous acid + S-adenosyl-L-methionine = dimethylarsinate + S-adenosyl-L-homocysteine + 2 H(+)</text>
        <dbReference type="Rhea" id="RHEA:11684"/>
        <dbReference type="ChEBI" id="CHEBI:15378"/>
        <dbReference type="ChEBI" id="CHEBI:16223"/>
        <dbReference type="ChEBI" id="CHEBI:17826"/>
        <dbReference type="ChEBI" id="CHEBI:57856"/>
        <dbReference type="ChEBI" id="CHEBI:59789"/>
    </reaction>
</comment>
<dbReference type="GO" id="GO:0032259">
    <property type="term" value="P:methylation"/>
    <property type="evidence" value="ECO:0007669"/>
    <property type="project" value="UniProtKB-KW"/>
</dbReference>
<evidence type="ECO:0000256" key="10">
    <source>
        <dbReference type="ARBA" id="ARBA00062344"/>
    </source>
</evidence>
<evidence type="ECO:0000256" key="1">
    <source>
        <dbReference type="ARBA" id="ARBA00004123"/>
    </source>
</evidence>
<keyword evidence="5" id="KW-0949">S-adenosyl-L-methionine</keyword>
<dbReference type="AlphaFoldDB" id="A0AAE1ZBT1"/>
<keyword evidence="4" id="KW-0808">Transferase</keyword>
<comment type="subcellular location">
    <subcellularLocation>
        <location evidence="1">Nucleus</location>
    </subcellularLocation>
</comment>
<comment type="similarity">
    <text evidence="2">Belongs to the eukaryotic/archaeal PrmC-related family.</text>
</comment>
<name>A0AAE1ZBT1_SCHME</name>
<proteinExistence type="inferred from homology"/>
<dbReference type="PANTHER" id="PTHR45875:SF1">
    <property type="entry name" value="METHYLTRANSFERASE N6AMT1"/>
    <property type="match status" value="1"/>
</dbReference>
<dbReference type="PANTHER" id="PTHR45875">
    <property type="entry name" value="METHYLTRANSFERASE N6AMT1"/>
    <property type="match status" value="1"/>
</dbReference>
<accession>A0AAE1ZBT1</accession>
<evidence type="ECO:0000256" key="16">
    <source>
        <dbReference type="ARBA" id="ARBA00093667"/>
    </source>
</evidence>
<comment type="catalytic activity">
    <reaction evidence="7">
        <text>L-lysyl-[histone] + S-adenosyl-L-methionine = N(6)-methyl-L-lysyl-[histone] + S-adenosyl-L-homocysteine + H(+)</text>
        <dbReference type="Rhea" id="RHEA:10024"/>
        <dbReference type="Rhea" id="RHEA-COMP:9845"/>
        <dbReference type="Rhea" id="RHEA-COMP:9846"/>
        <dbReference type="ChEBI" id="CHEBI:15378"/>
        <dbReference type="ChEBI" id="CHEBI:29969"/>
        <dbReference type="ChEBI" id="CHEBI:57856"/>
        <dbReference type="ChEBI" id="CHEBI:59789"/>
        <dbReference type="ChEBI" id="CHEBI:61929"/>
    </reaction>
    <physiologicalReaction direction="left-to-right" evidence="7">
        <dbReference type="Rhea" id="RHEA:10025"/>
    </physiologicalReaction>
</comment>
<protein>
    <recommendedName>
        <fullName evidence="15">Methyltransferase HEMK2</fullName>
    </recommendedName>
    <alternativeName>
        <fullName evidence="14">HemK methyltransferase family member 2</fullName>
    </alternativeName>
    <alternativeName>
        <fullName evidence="12">Lysine N-methyltransferase 9</fullName>
    </alternativeName>
    <alternativeName>
        <fullName evidence="11">Methylarsonite methyltransferase N6AMT1</fullName>
    </alternativeName>
    <alternativeName>
        <fullName evidence="16">Methyltransferase N6AMT1</fullName>
    </alternativeName>
    <alternativeName>
        <fullName evidence="13">Protein N(5)-glutamine methyltransferase</fullName>
    </alternativeName>
</protein>